<dbReference type="Proteomes" id="UP001431783">
    <property type="component" value="Unassembled WGS sequence"/>
</dbReference>
<feature type="domain" description="RRM" evidence="6">
    <location>
        <begin position="222"/>
        <end position="300"/>
    </location>
</feature>
<feature type="compositionally biased region" description="Basic and acidic residues" evidence="5">
    <location>
        <begin position="30"/>
        <end position="42"/>
    </location>
</feature>
<dbReference type="InterPro" id="IPR035979">
    <property type="entry name" value="RBD_domain_sf"/>
</dbReference>
<keyword evidence="2 3" id="KW-0694">RNA-binding</keyword>
<gene>
    <name evidence="7" type="ORF">WA026_009454</name>
</gene>
<dbReference type="InterPro" id="IPR012975">
    <property type="entry name" value="NOPS"/>
</dbReference>
<feature type="compositionally biased region" description="Polar residues" evidence="5">
    <location>
        <begin position="14"/>
        <end position="29"/>
    </location>
</feature>
<name>A0AAW1U608_9CUCU</name>
<evidence type="ECO:0000256" key="2">
    <source>
        <dbReference type="ARBA" id="ARBA00022884"/>
    </source>
</evidence>
<organism evidence="7 8">
    <name type="scientific">Henosepilachna vigintioctopunctata</name>
    <dbReference type="NCBI Taxonomy" id="420089"/>
    <lineage>
        <taxon>Eukaryota</taxon>
        <taxon>Metazoa</taxon>
        <taxon>Ecdysozoa</taxon>
        <taxon>Arthropoda</taxon>
        <taxon>Hexapoda</taxon>
        <taxon>Insecta</taxon>
        <taxon>Pterygota</taxon>
        <taxon>Neoptera</taxon>
        <taxon>Endopterygota</taxon>
        <taxon>Coleoptera</taxon>
        <taxon>Polyphaga</taxon>
        <taxon>Cucujiformia</taxon>
        <taxon>Coccinelloidea</taxon>
        <taxon>Coccinellidae</taxon>
        <taxon>Epilachninae</taxon>
        <taxon>Epilachnini</taxon>
        <taxon>Henosepilachna</taxon>
    </lineage>
</organism>
<reference evidence="7 8" key="1">
    <citation type="submission" date="2023-03" db="EMBL/GenBank/DDBJ databases">
        <title>Genome insight into feeding habits of ladybird beetles.</title>
        <authorList>
            <person name="Li H.-S."/>
            <person name="Huang Y.-H."/>
            <person name="Pang H."/>
        </authorList>
    </citation>
    <scope>NUCLEOTIDE SEQUENCE [LARGE SCALE GENOMIC DNA]</scope>
    <source>
        <strain evidence="7">SYSU_2023b</strain>
        <tissue evidence="7">Whole body</tissue>
    </source>
</reference>
<feature type="coiled-coil region" evidence="4">
    <location>
        <begin position="350"/>
        <end position="447"/>
    </location>
</feature>
<dbReference type="PROSITE" id="PS50102">
    <property type="entry name" value="RRM"/>
    <property type="match status" value="2"/>
</dbReference>
<keyword evidence="4" id="KW-0175">Coiled coil</keyword>
<proteinExistence type="predicted"/>
<dbReference type="AlphaFoldDB" id="A0AAW1U608"/>
<dbReference type="Gene3D" id="6.10.250.1170">
    <property type="match status" value="1"/>
</dbReference>
<evidence type="ECO:0000259" key="6">
    <source>
        <dbReference type="PROSITE" id="PS50102"/>
    </source>
</evidence>
<dbReference type="CDD" id="cd12945">
    <property type="entry name" value="NOPS_NONA_like"/>
    <property type="match status" value="1"/>
</dbReference>
<comment type="caution">
    <text evidence="7">The sequence shown here is derived from an EMBL/GenBank/DDBJ whole genome shotgun (WGS) entry which is preliminary data.</text>
</comment>
<feature type="region of interest" description="Disordered" evidence="5">
    <location>
        <begin position="518"/>
        <end position="555"/>
    </location>
</feature>
<accession>A0AAW1U608</accession>
<evidence type="ECO:0000313" key="7">
    <source>
        <dbReference type="EMBL" id="KAK9875657.1"/>
    </source>
</evidence>
<sequence>MDAKESSDAGAKVESSTTPDDGTPNSKPKAQNESKENGREGGRSNFRRGGKFVNRNDNRSGARRHFSGPPEDVEQGVPRGGRDFPPNREQAGPRDFGGRERDHIGNRQDPSGWNTSEYYREKLFEISGPTIELPPVDMKEKKFNGRNRLYIGNIPPDTTEDVIKTMFGTYGEISDVFLNRDKYFAFVVFDYHANAERAKREMDGTSMNNDRQLRIRFSPKASTIRVTNLPPTVTNELLYHAFSVFGEIERAVVLVDERGRSTGIGEIDFTRKKSATHAVKECTDGCFFLTNSLRPCIAELYEPNQDTDGYSEKNIQWRNSEFLKDREVGPWLAKPNSFEFEFGTKWKQVRELYKQKEEALKKELLIEEEKMYAQMGFVKYQYETEMLKKQLEEREMYWEQQKLELEKKERMAEELRLRNDEELRRREEQIKARLVRHEEELKMRQKESASYFKQDRHFDERNAEGNWSDQQPHEGYWQREPPVPPTDENVSQGSRARSTFLEEPGQVWKRLDEDGAAGGDELFQRRNPMPNDNAAPINTDFVPPPTQPWKRNWNDDYHYGKRGRY</sequence>
<dbReference type="Gene3D" id="3.30.70.330">
    <property type="match status" value="2"/>
</dbReference>
<protein>
    <recommendedName>
        <fullName evidence="6">RRM domain-containing protein</fullName>
    </recommendedName>
</protein>
<dbReference type="PANTHER" id="PTHR23189">
    <property type="entry name" value="RNA RECOGNITION MOTIF-CONTAINING"/>
    <property type="match status" value="1"/>
</dbReference>
<dbReference type="GO" id="GO:0003723">
    <property type="term" value="F:RNA binding"/>
    <property type="evidence" value="ECO:0007669"/>
    <property type="project" value="UniProtKB-UniRule"/>
</dbReference>
<dbReference type="SUPFAM" id="SSF54928">
    <property type="entry name" value="RNA-binding domain, RBD"/>
    <property type="match status" value="1"/>
</dbReference>
<evidence type="ECO:0000256" key="3">
    <source>
        <dbReference type="PROSITE-ProRule" id="PRU00176"/>
    </source>
</evidence>
<dbReference type="Pfam" id="PF00076">
    <property type="entry name" value="RRM_1"/>
    <property type="match status" value="2"/>
</dbReference>
<evidence type="ECO:0000256" key="5">
    <source>
        <dbReference type="SAM" id="MobiDB-lite"/>
    </source>
</evidence>
<dbReference type="InterPro" id="IPR012677">
    <property type="entry name" value="Nucleotide-bd_a/b_plait_sf"/>
</dbReference>
<dbReference type="EMBL" id="JARQZJ010000034">
    <property type="protein sequence ID" value="KAK9875657.1"/>
    <property type="molecule type" value="Genomic_DNA"/>
</dbReference>
<dbReference type="Pfam" id="PF08075">
    <property type="entry name" value="NOPS"/>
    <property type="match status" value="1"/>
</dbReference>
<dbReference type="SMART" id="SM00360">
    <property type="entry name" value="RRM"/>
    <property type="match status" value="2"/>
</dbReference>
<keyword evidence="1" id="KW-0677">Repeat</keyword>
<dbReference type="InterPro" id="IPR000504">
    <property type="entry name" value="RRM_dom"/>
</dbReference>
<keyword evidence="8" id="KW-1185">Reference proteome</keyword>
<evidence type="ECO:0000313" key="8">
    <source>
        <dbReference type="Proteomes" id="UP001431783"/>
    </source>
</evidence>
<feature type="region of interest" description="Disordered" evidence="5">
    <location>
        <begin position="463"/>
        <end position="494"/>
    </location>
</feature>
<dbReference type="FunFam" id="3.30.70.330:FF:000043">
    <property type="entry name" value="paraspeckle component 1 isoform X1"/>
    <property type="match status" value="1"/>
</dbReference>
<evidence type="ECO:0000256" key="1">
    <source>
        <dbReference type="ARBA" id="ARBA00022737"/>
    </source>
</evidence>
<feature type="region of interest" description="Disordered" evidence="5">
    <location>
        <begin position="1"/>
        <end position="114"/>
    </location>
</feature>
<evidence type="ECO:0000256" key="4">
    <source>
        <dbReference type="SAM" id="Coils"/>
    </source>
</evidence>
<feature type="domain" description="RRM" evidence="6">
    <location>
        <begin position="147"/>
        <end position="220"/>
    </location>
</feature>
<feature type="compositionally biased region" description="Basic and acidic residues" evidence="5">
    <location>
        <begin position="96"/>
        <end position="106"/>
    </location>
</feature>